<dbReference type="Proteomes" id="UP000006727">
    <property type="component" value="Chromosome 2"/>
</dbReference>
<organism evidence="1 2">
    <name type="scientific">Physcomitrium patens</name>
    <name type="common">Spreading-leaved earth moss</name>
    <name type="synonym">Physcomitrella patens</name>
    <dbReference type="NCBI Taxonomy" id="3218"/>
    <lineage>
        <taxon>Eukaryota</taxon>
        <taxon>Viridiplantae</taxon>
        <taxon>Streptophyta</taxon>
        <taxon>Embryophyta</taxon>
        <taxon>Bryophyta</taxon>
        <taxon>Bryophytina</taxon>
        <taxon>Bryopsida</taxon>
        <taxon>Funariidae</taxon>
        <taxon>Funariales</taxon>
        <taxon>Funariaceae</taxon>
        <taxon>Physcomitrium</taxon>
    </lineage>
</organism>
<proteinExistence type="predicted"/>
<dbReference type="Gramene" id="Pp3c2_10820V3.1">
    <property type="protein sequence ID" value="Pp3c2_10820V3.1"/>
    <property type="gene ID" value="Pp3c2_10820"/>
</dbReference>
<accession>A0A7I4FJN3</accession>
<dbReference type="AlphaFoldDB" id="A0A7I4FJN3"/>
<sequence>MVLVSGFNIPFMEDVLLTILNSERLQISS</sequence>
<evidence type="ECO:0000313" key="2">
    <source>
        <dbReference type="Proteomes" id="UP000006727"/>
    </source>
</evidence>
<keyword evidence="2" id="KW-1185">Reference proteome</keyword>
<dbReference type="InParanoid" id="A0A7I4FJN3"/>
<evidence type="ECO:0000313" key="1">
    <source>
        <dbReference type="EnsemblPlants" id="Pp3c2_10820V3.1"/>
    </source>
</evidence>
<dbReference type="EnsemblPlants" id="Pp3c2_10820V3.1">
    <property type="protein sequence ID" value="Pp3c2_10820V3.1"/>
    <property type="gene ID" value="Pp3c2_10820"/>
</dbReference>
<reference evidence="1 2" key="2">
    <citation type="journal article" date="2018" name="Plant J.">
        <title>The Physcomitrella patens chromosome-scale assembly reveals moss genome structure and evolution.</title>
        <authorList>
            <person name="Lang D."/>
            <person name="Ullrich K.K."/>
            <person name="Murat F."/>
            <person name="Fuchs J."/>
            <person name="Jenkins J."/>
            <person name="Haas F.B."/>
            <person name="Piednoel M."/>
            <person name="Gundlach H."/>
            <person name="Van Bel M."/>
            <person name="Meyberg R."/>
            <person name="Vives C."/>
            <person name="Morata J."/>
            <person name="Symeonidi A."/>
            <person name="Hiss M."/>
            <person name="Muchero W."/>
            <person name="Kamisugi Y."/>
            <person name="Saleh O."/>
            <person name="Blanc G."/>
            <person name="Decker E.L."/>
            <person name="van Gessel N."/>
            <person name="Grimwood J."/>
            <person name="Hayes R.D."/>
            <person name="Graham S.W."/>
            <person name="Gunter L.E."/>
            <person name="McDaniel S.F."/>
            <person name="Hoernstein S.N.W."/>
            <person name="Larsson A."/>
            <person name="Li F.W."/>
            <person name="Perroud P.F."/>
            <person name="Phillips J."/>
            <person name="Ranjan P."/>
            <person name="Rokshar D.S."/>
            <person name="Rothfels C.J."/>
            <person name="Schneider L."/>
            <person name="Shu S."/>
            <person name="Stevenson D.W."/>
            <person name="Thummler F."/>
            <person name="Tillich M."/>
            <person name="Villarreal Aguilar J.C."/>
            <person name="Widiez T."/>
            <person name="Wong G.K."/>
            <person name="Wymore A."/>
            <person name="Zhang Y."/>
            <person name="Zimmer A.D."/>
            <person name="Quatrano R.S."/>
            <person name="Mayer K.F.X."/>
            <person name="Goodstein D."/>
            <person name="Casacuberta J.M."/>
            <person name="Vandepoele K."/>
            <person name="Reski R."/>
            <person name="Cuming A.C."/>
            <person name="Tuskan G.A."/>
            <person name="Maumus F."/>
            <person name="Salse J."/>
            <person name="Schmutz J."/>
            <person name="Rensing S.A."/>
        </authorList>
    </citation>
    <scope>NUCLEOTIDE SEQUENCE [LARGE SCALE GENOMIC DNA]</scope>
    <source>
        <strain evidence="1 2">cv. Gransden 2004</strain>
    </source>
</reference>
<reference evidence="1" key="3">
    <citation type="submission" date="2020-12" db="UniProtKB">
        <authorList>
            <consortium name="EnsemblPlants"/>
        </authorList>
    </citation>
    <scope>IDENTIFICATION</scope>
</reference>
<protein>
    <submittedName>
        <fullName evidence="1">Uncharacterized protein</fullName>
    </submittedName>
</protein>
<dbReference type="EMBL" id="ABEU02000002">
    <property type="status" value="NOT_ANNOTATED_CDS"/>
    <property type="molecule type" value="Genomic_DNA"/>
</dbReference>
<name>A0A7I4FJN3_PHYPA</name>
<reference evidence="1 2" key="1">
    <citation type="journal article" date="2008" name="Science">
        <title>The Physcomitrella genome reveals evolutionary insights into the conquest of land by plants.</title>
        <authorList>
            <person name="Rensing S."/>
            <person name="Lang D."/>
            <person name="Zimmer A."/>
            <person name="Terry A."/>
            <person name="Salamov A."/>
            <person name="Shapiro H."/>
            <person name="Nishiyama T."/>
            <person name="Perroud P.-F."/>
            <person name="Lindquist E."/>
            <person name="Kamisugi Y."/>
            <person name="Tanahashi T."/>
            <person name="Sakakibara K."/>
            <person name="Fujita T."/>
            <person name="Oishi K."/>
            <person name="Shin-I T."/>
            <person name="Kuroki Y."/>
            <person name="Toyoda A."/>
            <person name="Suzuki Y."/>
            <person name="Hashimoto A."/>
            <person name="Yamaguchi K."/>
            <person name="Sugano A."/>
            <person name="Kohara Y."/>
            <person name="Fujiyama A."/>
            <person name="Anterola A."/>
            <person name="Aoki S."/>
            <person name="Ashton N."/>
            <person name="Barbazuk W.B."/>
            <person name="Barker E."/>
            <person name="Bennetzen J."/>
            <person name="Bezanilla M."/>
            <person name="Blankenship R."/>
            <person name="Cho S.H."/>
            <person name="Dutcher S."/>
            <person name="Estelle M."/>
            <person name="Fawcett J.A."/>
            <person name="Gundlach H."/>
            <person name="Hanada K."/>
            <person name="Heyl A."/>
            <person name="Hicks K.A."/>
            <person name="Hugh J."/>
            <person name="Lohr M."/>
            <person name="Mayer K."/>
            <person name="Melkozernov A."/>
            <person name="Murata T."/>
            <person name="Nelson D."/>
            <person name="Pils B."/>
            <person name="Prigge M."/>
            <person name="Reiss B."/>
            <person name="Renner T."/>
            <person name="Rombauts S."/>
            <person name="Rushton P."/>
            <person name="Sanderfoot A."/>
            <person name="Schween G."/>
            <person name="Shiu S.-H."/>
            <person name="Stueber K."/>
            <person name="Theodoulou F.L."/>
            <person name="Tu H."/>
            <person name="Van de Peer Y."/>
            <person name="Verrier P.J."/>
            <person name="Waters E."/>
            <person name="Wood A."/>
            <person name="Yang L."/>
            <person name="Cove D."/>
            <person name="Cuming A."/>
            <person name="Hasebe M."/>
            <person name="Lucas S."/>
            <person name="Mishler D.B."/>
            <person name="Reski R."/>
            <person name="Grigoriev I."/>
            <person name="Quatrano R.S."/>
            <person name="Boore J.L."/>
        </authorList>
    </citation>
    <scope>NUCLEOTIDE SEQUENCE [LARGE SCALE GENOMIC DNA]</scope>
    <source>
        <strain evidence="1 2">cv. Gransden 2004</strain>
    </source>
</reference>